<dbReference type="AlphaFoldDB" id="A0A6A6EQH6"/>
<evidence type="ECO:0000313" key="1">
    <source>
        <dbReference type="EMBL" id="KAF2193824.1"/>
    </source>
</evidence>
<reference evidence="1" key="1">
    <citation type="journal article" date="2020" name="Stud. Mycol.">
        <title>101 Dothideomycetes genomes: a test case for predicting lifestyles and emergence of pathogens.</title>
        <authorList>
            <person name="Haridas S."/>
            <person name="Albert R."/>
            <person name="Binder M."/>
            <person name="Bloem J."/>
            <person name="Labutti K."/>
            <person name="Salamov A."/>
            <person name="Andreopoulos B."/>
            <person name="Baker S."/>
            <person name="Barry K."/>
            <person name="Bills G."/>
            <person name="Bluhm B."/>
            <person name="Cannon C."/>
            <person name="Castanera R."/>
            <person name="Culley D."/>
            <person name="Daum C."/>
            <person name="Ezra D."/>
            <person name="Gonzalez J."/>
            <person name="Henrissat B."/>
            <person name="Kuo A."/>
            <person name="Liang C."/>
            <person name="Lipzen A."/>
            <person name="Lutzoni F."/>
            <person name="Magnuson J."/>
            <person name="Mondo S."/>
            <person name="Nolan M."/>
            <person name="Ohm R."/>
            <person name="Pangilinan J."/>
            <person name="Park H.-J."/>
            <person name="Ramirez L."/>
            <person name="Alfaro M."/>
            <person name="Sun H."/>
            <person name="Tritt A."/>
            <person name="Yoshinaga Y."/>
            <person name="Zwiers L.-H."/>
            <person name="Turgeon B."/>
            <person name="Goodwin S."/>
            <person name="Spatafora J."/>
            <person name="Crous P."/>
            <person name="Grigoriev I."/>
        </authorList>
    </citation>
    <scope>NUCLEOTIDE SEQUENCE</scope>
    <source>
        <strain evidence="1">CBS 207.26</strain>
    </source>
</reference>
<dbReference type="Proteomes" id="UP000800200">
    <property type="component" value="Unassembled WGS sequence"/>
</dbReference>
<dbReference type="EMBL" id="ML994613">
    <property type="protein sequence ID" value="KAF2193824.1"/>
    <property type="molecule type" value="Genomic_DNA"/>
</dbReference>
<proteinExistence type="predicted"/>
<name>A0A6A6EQH6_9PEZI</name>
<protein>
    <submittedName>
        <fullName evidence="1">Uncharacterized protein</fullName>
    </submittedName>
</protein>
<organism evidence="1 2">
    <name type="scientific">Zopfia rhizophila CBS 207.26</name>
    <dbReference type="NCBI Taxonomy" id="1314779"/>
    <lineage>
        <taxon>Eukaryota</taxon>
        <taxon>Fungi</taxon>
        <taxon>Dikarya</taxon>
        <taxon>Ascomycota</taxon>
        <taxon>Pezizomycotina</taxon>
        <taxon>Dothideomycetes</taxon>
        <taxon>Dothideomycetes incertae sedis</taxon>
        <taxon>Zopfiaceae</taxon>
        <taxon>Zopfia</taxon>
    </lineage>
</organism>
<feature type="non-terminal residue" evidence="1">
    <location>
        <position position="1"/>
    </location>
</feature>
<keyword evidence="2" id="KW-1185">Reference proteome</keyword>
<sequence length="99" mass="11591">QIIIDQAKAKGIDTTGWQRDKKTVDATLNQEQRKVAEVMKENRVSDEMMRKAADGFMKLALTKDKGKRFSRQVSLQLQQHQYIIIFDMDQSCEMDWLQL</sequence>
<gene>
    <name evidence="1" type="ORF">K469DRAFT_550763</name>
</gene>
<evidence type="ECO:0000313" key="2">
    <source>
        <dbReference type="Proteomes" id="UP000800200"/>
    </source>
</evidence>
<accession>A0A6A6EQH6</accession>